<feature type="compositionally biased region" description="Acidic residues" evidence="1">
    <location>
        <begin position="121"/>
        <end position="132"/>
    </location>
</feature>
<accession>A0A4S8LGE3</accession>
<evidence type="ECO:0000256" key="1">
    <source>
        <dbReference type="SAM" id="MobiDB-lite"/>
    </source>
</evidence>
<protein>
    <submittedName>
        <fullName evidence="2">Uncharacterized protein</fullName>
    </submittedName>
</protein>
<organism evidence="2 3">
    <name type="scientific">Dendrothele bispora (strain CBS 962.96)</name>
    <dbReference type="NCBI Taxonomy" id="1314807"/>
    <lineage>
        <taxon>Eukaryota</taxon>
        <taxon>Fungi</taxon>
        <taxon>Dikarya</taxon>
        <taxon>Basidiomycota</taxon>
        <taxon>Agaricomycotina</taxon>
        <taxon>Agaricomycetes</taxon>
        <taxon>Agaricomycetidae</taxon>
        <taxon>Agaricales</taxon>
        <taxon>Agaricales incertae sedis</taxon>
        <taxon>Dendrothele</taxon>
    </lineage>
</organism>
<gene>
    <name evidence="2" type="ORF">K435DRAFT_867153</name>
</gene>
<reference evidence="2 3" key="1">
    <citation type="journal article" date="2019" name="Nat. Ecol. Evol.">
        <title>Megaphylogeny resolves global patterns of mushroom evolution.</title>
        <authorList>
            <person name="Varga T."/>
            <person name="Krizsan K."/>
            <person name="Foldi C."/>
            <person name="Dima B."/>
            <person name="Sanchez-Garcia M."/>
            <person name="Sanchez-Ramirez S."/>
            <person name="Szollosi G.J."/>
            <person name="Szarkandi J.G."/>
            <person name="Papp V."/>
            <person name="Albert L."/>
            <person name="Andreopoulos W."/>
            <person name="Angelini C."/>
            <person name="Antonin V."/>
            <person name="Barry K.W."/>
            <person name="Bougher N.L."/>
            <person name="Buchanan P."/>
            <person name="Buyck B."/>
            <person name="Bense V."/>
            <person name="Catcheside P."/>
            <person name="Chovatia M."/>
            <person name="Cooper J."/>
            <person name="Damon W."/>
            <person name="Desjardin D."/>
            <person name="Finy P."/>
            <person name="Geml J."/>
            <person name="Haridas S."/>
            <person name="Hughes K."/>
            <person name="Justo A."/>
            <person name="Karasinski D."/>
            <person name="Kautmanova I."/>
            <person name="Kiss B."/>
            <person name="Kocsube S."/>
            <person name="Kotiranta H."/>
            <person name="LaButti K.M."/>
            <person name="Lechner B.E."/>
            <person name="Liimatainen K."/>
            <person name="Lipzen A."/>
            <person name="Lukacs Z."/>
            <person name="Mihaltcheva S."/>
            <person name="Morgado L.N."/>
            <person name="Niskanen T."/>
            <person name="Noordeloos M.E."/>
            <person name="Ohm R.A."/>
            <person name="Ortiz-Santana B."/>
            <person name="Ovrebo C."/>
            <person name="Racz N."/>
            <person name="Riley R."/>
            <person name="Savchenko A."/>
            <person name="Shiryaev A."/>
            <person name="Soop K."/>
            <person name="Spirin V."/>
            <person name="Szebenyi C."/>
            <person name="Tomsovsky M."/>
            <person name="Tulloss R.E."/>
            <person name="Uehling J."/>
            <person name="Grigoriev I.V."/>
            <person name="Vagvolgyi C."/>
            <person name="Papp T."/>
            <person name="Martin F.M."/>
            <person name="Miettinen O."/>
            <person name="Hibbett D.S."/>
            <person name="Nagy L.G."/>
        </authorList>
    </citation>
    <scope>NUCLEOTIDE SEQUENCE [LARGE SCALE GENOMIC DNA]</scope>
    <source>
        <strain evidence="2 3">CBS 962.96</strain>
    </source>
</reference>
<evidence type="ECO:0000313" key="2">
    <source>
        <dbReference type="EMBL" id="THU87588.1"/>
    </source>
</evidence>
<dbReference type="EMBL" id="ML179444">
    <property type="protein sequence ID" value="THU87588.1"/>
    <property type="molecule type" value="Genomic_DNA"/>
</dbReference>
<name>A0A4S8LGE3_DENBC</name>
<dbReference type="OrthoDB" id="3267861at2759"/>
<proteinExistence type="predicted"/>
<sequence>MDVKPIGSGTAAMAMFQYVGNYTIKFTMDTAFVFSALCAAIKILSENPPMDIDGNLDGYERSRQFLVKIVNKLIGKRELSSQQIASKLIGIPNHYTNRAFPKYYWSRMLREIAPEVYESNESNDEDSGEYNETDNSLPPRNEVDPNEDDSYVILTDKPTDSQNTQDPASPIRSSLFNDIFFRPNELSNVCAWDQMCRYSKEQLPRSKKQIKTYLRFKPGHPQYSSHCLKKIEESELPQIPVLKGYPIPRSDKDEQMNRYFVAMLVLFKPWSGNELNLLKPHELSWEDAFITWSNTLESKKHQCIMDNMQLLYESKDAKFDYSAMRRQRMAELTQNASSFAPSDENEGDQYDPEWENAMQSALDPDELSQQPYDELPQDVLNIIQATQKEGFYNQIVPLVLHDYYPTLGASTEATALDRETADNSIQQITKWKDDLLKE</sequence>
<dbReference type="AlphaFoldDB" id="A0A4S8LGE3"/>
<dbReference type="Proteomes" id="UP000297245">
    <property type="component" value="Unassembled WGS sequence"/>
</dbReference>
<feature type="region of interest" description="Disordered" evidence="1">
    <location>
        <begin position="117"/>
        <end position="170"/>
    </location>
</feature>
<evidence type="ECO:0000313" key="3">
    <source>
        <dbReference type="Proteomes" id="UP000297245"/>
    </source>
</evidence>
<keyword evidence="3" id="KW-1185">Reference proteome</keyword>
<feature type="compositionally biased region" description="Polar residues" evidence="1">
    <location>
        <begin position="160"/>
        <end position="170"/>
    </location>
</feature>